<dbReference type="OrthoDB" id="3520056at2759"/>
<reference evidence="1 2" key="1">
    <citation type="submission" date="2019-06" db="EMBL/GenBank/DDBJ databases">
        <title>Genome Sequence of the Brown Rot Fungal Pathogen Monilinia laxa.</title>
        <authorList>
            <person name="De Miccolis Angelini R.M."/>
            <person name="Landi L."/>
            <person name="Abate D."/>
            <person name="Pollastro S."/>
            <person name="Romanazzi G."/>
            <person name="Faretra F."/>
        </authorList>
    </citation>
    <scope>NUCLEOTIDE SEQUENCE [LARGE SCALE GENOMIC DNA]</scope>
    <source>
        <strain evidence="1 2">Mlax316</strain>
    </source>
</reference>
<protein>
    <submittedName>
        <fullName evidence="1">Uncharacterized protein</fullName>
    </submittedName>
</protein>
<gene>
    <name evidence="1" type="ORF">EYC80_004432</name>
</gene>
<evidence type="ECO:0000313" key="2">
    <source>
        <dbReference type="Proteomes" id="UP000326757"/>
    </source>
</evidence>
<comment type="caution">
    <text evidence="1">The sequence shown here is derived from an EMBL/GenBank/DDBJ whole genome shotgun (WGS) entry which is preliminary data.</text>
</comment>
<organism evidence="1 2">
    <name type="scientific">Monilinia laxa</name>
    <name type="common">Brown rot fungus</name>
    <name type="synonym">Sclerotinia laxa</name>
    <dbReference type="NCBI Taxonomy" id="61186"/>
    <lineage>
        <taxon>Eukaryota</taxon>
        <taxon>Fungi</taxon>
        <taxon>Dikarya</taxon>
        <taxon>Ascomycota</taxon>
        <taxon>Pezizomycotina</taxon>
        <taxon>Leotiomycetes</taxon>
        <taxon>Helotiales</taxon>
        <taxon>Sclerotiniaceae</taxon>
        <taxon>Monilinia</taxon>
    </lineage>
</organism>
<dbReference type="Proteomes" id="UP000326757">
    <property type="component" value="Unassembled WGS sequence"/>
</dbReference>
<sequence length="376" mass="43596">MALTGDELVGESRGIDQGSRMLIIREHGMDPERKQARYMKILESTAFESLSLLSSIFDVKRLGDFDNKDLICYDPDNTTKTQRWQEKVVYMKELIALRSEENAIEYKVIADWPAGSLWTYTHYLMRFLSKIPFPPASYIMDGVEDIENVWLLAKLLGAKEEMMTELRQNLRYFINPSLEPPPDDKEEIVKKKRKMPTSHVADKKIKKSRSTINLNGDTLPPEKQLKMIKPTSRKKEKLQSIPEKAYIRLNESSHHYYLVEVKDVKHASEYLGEILEDLCKGDLTGSRRIMAGKDIAGLPTLLWDQVITFNKNTGYGSIRNIAAEMMDSWQEDERWVPVRMFVESIKGSVEDRLKNEWGPSDHRRASWFDKFVRPSV</sequence>
<name>A0A5N6KN59_MONLA</name>
<accession>A0A5N6KN59</accession>
<dbReference type="EMBL" id="VIGI01000001">
    <property type="protein sequence ID" value="KAB8305138.1"/>
    <property type="molecule type" value="Genomic_DNA"/>
</dbReference>
<evidence type="ECO:0000313" key="1">
    <source>
        <dbReference type="EMBL" id="KAB8305138.1"/>
    </source>
</evidence>
<keyword evidence="2" id="KW-1185">Reference proteome</keyword>
<proteinExistence type="predicted"/>
<dbReference type="AlphaFoldDB" id="A0A5N6KN59"/>